<feature type="domain" description="Thiamine pyrophosphate enzyme N-terminal TPP-binding" evidence="6">
    <location>
        <begin position="6"/>
        <end position="111"/>
    </location>
</feature>
<dbReference type="Pfam" id="PF02776">
    <property type="entry name" value="TPP_enzyme_N"/>
    <property type="match status" value="1"/>
</dbReference>
<dbReference type="GO" id="GO:0050660">
    <property type="term" value="F:flavin adenine dinucleotide binding"/>
    <property type="evidence" value="ECO:0007669"/>
    <property type="project" value="TreeGrafter"/>
</dbReference>
<proteinExistence type="inferred from homology"/>
<gene>
    <name evidence="7" type="ORF">US31_C0025G0003</name>
</gene>
<dbReference type="GO" id="GO:0000287">
    <property type="term" value="F:magnesium ion binding"/>
    <property type="evidence" value="ECO:0007669"/>
    <property type="project" value="InterPro"/>
</dbReference>
<dbReference type="InterPro" id="IPR045229">
    <property type="entry name" value="TPP_enz"/>
</dbReference>
<organism evidence="7 8">
    <name type="scientific">Berkelbacteria bacterium GW2011_GWA1_36_9</name>
    <dbReference type="NCBI Taxonomy" id="1618331"/>
    <lineage>
        <taxon>Bacteria</taxon>
        <taxon>Candidatus Berkelbacteria</taxon>
    </lineage>
</organism>
<evidence type="ECO:0000259" key="5">
    <source>
        <dbReference type="Pfam" id="PF02775"/>
    </source>
</evidence>
<sequence length="604" mass="66898">MTKKIKVADYIANFIAGLGVHEVFMITGGGAMHLNEAFGSHPDIKYYCNHHEQASAIGAECYSRINGLGVCVVTTGPGGTNSLTGVVGAWLDSIPMIVISGQVKNELIKKNKSLRQLGVQELNIIDIVKPVTKYAVLVNKPEEIRYHLEKAVYLAKSGRPGPAWIDVPLDVQTSFVQIEELKGFKDTTIAPSPEKRILKDQVSEALNLLKNAKRPVILAGGGIRLAGAQADFLKLAEKLEIPVLTAMSSHDLIPSDHKLFFGRPGAFGGERAGNFIIQNSDLLISVGSRLHLWIISFDYKNFARDAKKVIVDIDDAELRKPTIKPDIPIQADAGEFIREMFAQTKERSLPNYVEWISYCKNIKQKYPVVLPEYKKQKKYVNSYYFIDVLSKVLPEKEIVVTSDGTAFSCTFQSFKIKKGQRLITNVGCAAMGYGLPAAIGASIAIGEKRVICLEGDGSIQLNIQELQTIVHYKLPVKIFVFNNNGYLAIRITQEAYFKSHYVGSGPESGLSFPDLLKIAKAYGIPAIRISNHKNIEKKIKVVVNSEGPTICEIIMDPHQPLIPKVTSAVKPDGKLISKPLEDMYPFLPREEFYKNMIIDPVEEL</sequence>
<dbReference type="FunFam" id="3.40.50.970:FF:000007">
    <property type="entry name" value="Acetolactate synthase"/>
    <property type="match status" value="1"/>
</dbReference>
<evidence type="ECO:0000256" key="1">
    <source>
        <dbReference type="ARBA" id="ARBA00007812"/>
    </source>
</evidence>
<dbReference type="GO" id="GO:0009099">
    <property type="term" value="P:L-valine biosynthetic process"/>
    <property type="evidence" value="ECO:0007669"/>
    <property type="project" value="TreeGrafter"/>
</dbReference>
<dbReference type="AlphaFoldDB" id="A0A0G0FCL5"/>
<reference evidence="7 8" key="1">
    <citation type="journal article" date="2015" name="Nature">
        <title>rRNA introns, odd ribosomes, and small enigmatic genomes across a large radiation of phyla.</title>
        <authorList>
            <person name="Brown C.T."/>
            <person name="Hug L.A."/>
            <person name="Thomas B.C."/>
            <person name="Sharon I."/>
            <person name="Castelle C.J."/>
            <person name="Singh A."/>
            <person name="Wilkins M.J."/>
            <person name="Williams K.H."/>
            <person name="Banfield J.F."/>
        </authorList>
    </citation>
    <scope>NUCLEOTIDE SEQUENCE [LARGE SCALE GENOMIC DNA]</scope>
</reference>
<dbReference type="CDD" id="cd07035">
    <property type="entry name" value="TPP_PYR_POX_like"/>
    <property type="match status" value="1"/>
</dbReference>
<dbReference type="EMBL" id="LBSM01000025">
    <property type="protein sequence ID" value="KKQ16903.1"/>
    <property type="molecule type" value="Genomic_DNA"/>
</dbReference>
<dbReference type="Proteomes" id="UP000034508">
    <property type="component" value="Unassembled WGS sequence"/>
</dbReference>
<comment type="similarity">
    <text evidence="1 3">Belongs to the TPP enzyme family.</text>
</comment>
<evidence type="ECO:0000256" key="2">
    <source>
        <dbReference type="ARBA" id="ARBA00023052"/>
    </source>
</evidence>
<dbReference type="InterPro" id="IPR012000">
    <property type="entry name" value="Thiamin_PyroP_enz_cen_dom"/>
</dbReference>
<dbReference type="GO" id="GO:0009097">
    <property type="term" value="P:isoleucine biosynthetic process"/>
    <property type="evidence" value="ECO:0007669"/>
    <property type="project" value="TreeGrafter"/>
</dbReference>
<accession>A0A0G0FCL5</accession>
<dbReference type="CDD" id="cd00568">
    <property type="entry name" value="TPP_enzymes"/>
    <property type="match status" value="1"/>
</dbReference>
<dbReference type="InterPro" id="IPR029035">
    <property type="entry name" value="DHS-like_NAD/FAD-binding_dom"/>
</dbReference>
<evidence type="ECO:0000259" key="6">
    <source>
        <dbReference type="Pfam" id="PF02776"/>
    </source>
</evidence>
<evidence type="ECO:0000259" key="4">
    <source>
        <dbReference type="Pfam" id="PF00205"/>
    </source>
</evidence>
<dbReference type="PATRIC" id="fig|1618331.3.peg.913"/>
<feature type="domain" description="Thiamine pyrophosphate enzyme TPP-binding" evidence="5">
    <location>
        <begin position="410"/>
        <end position="553"/>
    </location>
</feature>
<evidence type="ECO:0000313" key="8">
    <source>
        <dbReference type="Proteomes" id="UP000034508"/>
    </source>
</evidence>
<dbReference type="Gene3D" id="3.40.50.1220">
    <property type="entry name" value="TPP-binding domain"/>
    <property type="match status" value="1"/>
</dbReference>
<dbReference type="InterPro" id="IPR012001">
    <property type="entry name" value="Thiamin_PyroP_enz_TPP-bd_dom"/>
</dbReference>
<evidence type="ECO:0000313" key="7">
    <source>
        <dbReference type="EMBL" id="KKQ16903.1"/>
    </source>
</evidence>
<dbReference type="Pfam" id="PF00205">
    <property type="entry name" value="TPP_enzyme_M"/>
    <property type="match status" value="1"/>
</dbReference>
<dbReference type="InterPro" id="IPR029061">
    <property type="entry name" value="THDP-binding"/>
</dbReference>
<dbReference type="GO" id="GO:0003984">
    <property type="term" value="F:acetolactate synthase activity"/>
    <property type="evidence" value="ECO:0007669"/>
    <property type="project" value="TreeGrafter"/>
</dbReference>
<keyword evidence="2 3" id="KW-0786">Thiamine pyrophosphate</keyword>
<evidence type="ECO:0000256" key="3">
    <source>
        <dbReference type="RuleBase" id="RU362132"/>
    </source>
</evidence>
<feature type="domain" description="Thiamine pyrophosphate enzyme central" evidence="4">
    <location>
        <begin position="202"/>
        <end position="339"/>
    </location>
</feature>
<dbReference type="Pfam" id="PF02775">
    <property type="entry name" value="TPP_enzyme_C"/>
    <property type="match status" value="1"/>
</dbReference>
<dbReference type="GO" id="GO:0005948">
    <property type="term" value="C:acetolactate synthase complex"/>
    <property type="evidence" value="ECO:0007669"/>
    <property type="project" value="TreeGrafter"/>
</dbReference>
<dbReference type="GO" id="GO:0030976">
    <property type="term" value="F:thiamine pyrophosphate binding"/>
    <property type="evidence" value="ECO:0007669"/>
    <property type="project" value="InterPro"/>
</dbReference>
<dbReference type="PANTHER" id="PTHR18968:SF142">
    <property type="entry name" value="ACETOLACTATE SYNTHASE"/>
    <property type="match status" value="1"/>
</dbReference>
<protein>
    <submittedName>
        <fullName evidence="7">Thiamine pyrophosphate protein TPP binding domain protein</fullName>
    </submittedName>
</protein>
<comment type="caution">
    <text evidence="7">The sequence shown here is derived from an EMBL/GenBank/DDBJ whole genome shotgun (WGS) entry which is preliminary data.</text>
</comment>
<dbReference type="Gene3D" id="3.40.50.970">
    <property type="match status" value="2"/>
</dbReference>
<dbReference type="InterPro" id="IPR011766">
    <property type="entry name" value="TPP_enzyme_TPP-bd"/>
</dbReference>
<name>A0A0G0FCL5_9BACT</name>
<dbReference type="SUPFAM" id="SSF52467">
    <property type="entry name" value="DHS-like NAD/FAD-binding domain"/>
    <property type="match status" value="1"/>
</dbReference>
<dbReference type="SUPFAM" id="SSF52518">
    <property type="entry name" value="Thiamin diphosphate-binding fold (THDP-binding)"/>
    <property type="match status" value="2"/>
</dbReference>
<dbReference type="PANTHER" id="PTHR18968">
    <property type="entry name" value="THIAMINE PYROPHOSPHATE ENZYMES"/>
    <property type="match status" value="1"/>
</dbReference>